<sequence length="351" mass="40361">MKKALIFLGMLTVLQSYGQANTEALQHYFPFVEQLKKDQPLSDSLWQTFLSQAGNRIYIESNNLPQSYLEEYRQKLELVYRPSMDSLLQSKLPTDPMLSAIHRYKTQEPNLKEHMAWLEKTDLLDTMLSHARKFLPKRLQALPFQPQIYYTSLGSEGSASEREVIISLLTSYDLDRIKAGAFGGHEIHHFLRKSKAIKPLADAHKGLYYALDAMLNEGLADLVDKPYFLNEQSDWDQKDIYQSYLLDKAPAVIIALNEIVEKLAQSEESYLDERQYRQLLENSVGHIPGYYMAKTIKDNGLLNRLIEQADNPFTFVALYNKAAKRAGYGAPLFSGQTIVYLRKLEQNYTTK</sequence>
<name>A0ABT8RDQ9_9BACT</name>
<evidence type="ECO:0000313" key="1">
    <source>
        <dbReference type="EMBL" id="MDO1450239.1"/>
    </source>
</evidence>
<comment type="caution">
    <text evidence="1">The sequence shown here is derived from an EMBL/GenBank/DDBJ whole genome shotgun (WGS) entry which is preliminary data.</text>
</comment>
<accession>A0ABT8RDQ9</accession>
<protein>
    <recommendedName>
        <fullName evidence="3">DUF885 domain-containing protein</fullName>
    </recommendedName>
</protein>
<gene>
    <name evidence="1" type="ORF">Q0590_28420</name>
</gene>
<proteinExistence type="predicted"/>
<reference evidence="1" key="1">
    <citation type="submission" date="2023-07" db="EMBL/GenBank/DDBJ databases">
        <title>The genome sequence of Rhodocytophaga aerolata KACC 12507.</title>
        <authorList>
            <person name="Zhang X."/>
        </authorList>
    </citation>
    <scope>NUCLEOTIDE SEQUENCE</scope>
    <source>
        <strain evidence="1">KACC 12507</strain>
    </source>
</reference>
<evidence type="ECO:0008006" key="3">
    <source>
        <dbReference type="Google" id="ProtNLM"/>
    </source>
</evidence>
<dbReference type="Proteomes" id="UP001168528">
    <property type="component" value="Unassembled WGS sequence"/>
</dbReference>
<dbReference type="EMBL" id="JAUKPO010000027">
    <property type="protein sequence ID" value="MDO1450239.1"/>
    <property type="molecule type" value="Genomic_DNA"/>
</dbReference>
<dbReference type="Pfam" id="PF18958">
    <property type="entry name" value="DUF5700"/>
    <property type="match status" value="1"/>
</dbReference>
<evidence type="ECO:0000313" key="2">
    <source>
        <dbReference type="Proteomes" id="UP001168528"/>
    </source>
</evidence>
<keyword evidence="2" id="KW-1185">Reference proteome</keyword>
<dbReference type="InterPro" id="IPR043754">
    <property type="entry name" value="DUF5700"/>
</dbReference>
<dbReference type="RefSeq" id="WP_302041041.1">
    <property type="nucleotide sequence ID" value="NZ_JAUKPO010000027.1"/>
</dbReference>
<organism evidence="1 2">
    <name type="scientific">Rhodocytophaga aerolata</name>
    <dbReference type="NCBI Taxonomy" id="455078"/>
    <lineage>
        <taxon>Bacteria</taxon>
        <taxon>Pseudomonadati</taxon>
        <taxon>Bacteroidota</taxon>
        <taxon>Cytophagia</taxon>
        <taxon>Cytophagales</taxon>
        <taxon>Rhodocytophagaceae</taxon>
        <taxon>Rhodocytophaga</taxon>
    </lineage>
</organism>